<dbReference type="GO" id="GO:0004794">
    <property type="term" value="F:threonine deaminase activity"/>
    <property type="evidence" value="ECO:0007669"/>
    <property type="project" value="TreeGrafter"/>
</dbReference>
<proteinExistence type="predicted"/>
<dbReference type="GO" id="GO:0003941">
    <property type="term" value="F:L-serine ammonia-lyase activity"/>
    <property type="evidence" value="ECO:0007669"/>
    <property type="project" value="TreeGrafter"/>
</dbReference>
<dbReference type="PANTHER" id="PTHR48078:SF6">
    <property type="entry name" value="L-THREONINE DEHYDRATASE CATABOLIC TDCB"/>
    <property type="match status" value="1"/>
</dbReference>
<evidence type="ECO:0000259" key="4">
    <source>
        <dbReference type="Pfam" id="PF00291"/>
    </source>
</evidence>
<evidence type="ECO:0000313" key="6">
    <source>
        <dbReference type="Proteomes" id="UP000325211"/>
    </source>
</evidence>
<dbReference type="InterPro" id="IPR036052">
    <property type="entry name" value="TrpB-like_PALP_sf"/>
</dbReference>
<dbReference type="GO" id="GO:0006565">
    <property type="term" value="P:L-serine catabolic process"/>
    <property type="evidence" value="ECO:0007669"/>
    <property type="project" value="TreeGrafter"/>
</dbReference>
<reference evidence="5 6" key="1">
    <citation type="submission" date="2018-05" db="EMBL/GenBank/DDBJ databases">
        <title>Streptomyces venezuelae.</title>
        <authorList>
            <person name="Kim W."/>
            <person name="Lee N."/>
            <person name="Cho B.-K."/>
        </authorList>
    </citation>
    <scope>NUCLEOTIDE SEQUENCE [LARGE SCALE GENOMIC DNA]</scope>
    <source>
        <strain evidence="5 6">ATCC 21782</strain>
    </source>
</reference>
<dbReference type="PANTHER" id="PTHR48078">
    <property type="entry name" value="THREONINE DEHYDRATASE, MITOCHONDRIAL-RELATED"/>
    <property type="match status" value="1"/>
</dbReference>
<name>A0A5P2CZ94_STRVZ</name>
<organism evidence="5 6">
    <name type="scientific">Streptomyces venezuelae</name>
    <dbReference type="NCBI Taxonomy" id="54571"/>
    <lineage>
        <taxon>Bacteria</taxon>
        <taxon>Bacillati</taxon>
        <taxon>Actinomycetota</taxon>
        <taxon>Actinomycetes</taxon>
        <taxon>Kitasatosporales</taxon>
        <taxon>Streptomycetaceae</taxon>
        <taxon>Streptomyces</taxon>
    </lineage>
</organism>
<dbReference type="EMBL" id="CP029190">
    <property type="protein sequence ID" value="QES47600.1"/>
    <property type="molecule type" value="Genomic_DNA"/>
</dbReference>
<feature type="domain" description="Tryptophan synthase beta chain-like PALP" evidence="4">
    <location>
        <begin position="21"/>
        <end position="302"/>
    </location>
</feature>
<comment type="cofactor">
    <cofactor evidence="1">
        <name>pyridoxal 5'-phosphate</name>
        <dbReference type="ChEBI" id="CHEBI:597326"/>
    </cofactor>
</comment>
<evidence type="ECO:0000313" key="5">
    <source>
        <dbReference type="EMBL" id="QES47600.1"/>
    </source>
</evidence>
<dbReference type="Proteomes" id="UP000325211">
    <property type="component" value="Chromosome"/>
</dbReference>
<dbReference type="GO" id="GO:0009097">
    <property type="term" value="P:isoleucine biosynthetic process"/>
    <property type="evidence" value="ECO:0007669"/>
    <property type="project" value="TreeGrafter"/>
</dbReference>
<evidence type="ECO:0000256" key="1">
    <source>
        <dbReference type="ARBA" id="ARBA00001933"/>
    </source>
</evidence>
<sequence length="327" mass="32431">MTAALATLGPADVDAAAERITGQVRHTPLLPGLPAPGRRRNGWGLLLKAEHLQHSGSFKMRGAANAVLALGAREIVTGSSGNHGIALARLAAPLGIRVTVVLAGGASPAKISLIRALGGHTVSVPGGAAERDGRARELAQDTGAVLVPSSDHELVVAGQGTVGREILADAPDTETVYVPAGGGGLLAGVCLAARNHPVRVVGVEPAGTDRYARSLAAGRPVRVPPGDTVADGLRGQQPGAVPYPIIRDRVDALIAVSDSEILAAVALLRRRGVEAEPSGAVALAGALRAGRDGGRAVAIVSGGNTTAALHAALAAGPRTAGAGAGAS</sequence>
<keyword evidence="2" id="KW-0663">Pyridoxal phosphate</keyword>
<dbReference type="InterPro" id="IPR050147">
    <property type="entry name" value="Ser/Thr_Dehydratase"/>
</dbReference>
<dbReference type="GO" id="GO:0006567">
    <property type="term" value="P:L-threonine catabolic process"/>
    <property type="evidence" value="ECO:0007669"/>
    <property type="project" value="TreeGrafter"/>
</dbReference>
<dbReference type="SUPFAM" id="SSF53686">
    <property type="entry name" value="Tryptophan synthase beta subunit-like PLP-dependent enzymes"/>
    <property type="match status" value="1"/>
</dbReference>
<dbReference type="OrthoDB" id="9811476at2"/>
<dbReference type="InterPro" id="IPR001926">
    <property type="entry name" value="TrpB-like_PALP"/>
</dbReference>
<dbReference type="AlphaFoldDB" id="A0A5P2CZ94"/>
<dbReference type="RefSeq" id="WP_150206715.1">
    <property type="nucleotide sequence ID" value="NZ_CP029190.1"/>
</dbReference>
<evidence type="ECO:0000256" key="3">
    <source>
        <dbReference type="ARBA" id="ARBA00023239"/>
    </source>
</evidence>
<evidence type="ECO:0000256" key="2">
    <source>
        <dbReference type="ARBA" id="ARBA00022898"/>
    </source>
</evidence>
<dbReference type="Pfam" id="PF00291">
    <property type="entry name" value="PALP"/>
    <property type="match status" value="1"/>
</dbReference>
<accession>A0A5P2CZ94</accession>
<keyword evidence="3" id="KW-0456">Lyase</keyword>
<protein>
    <submittedName>
        <fullName evidence="5">Pyridoxal-5'-phosphate-dependent protein subunit beta</fullName>
    </submittedName>
</protein>
<gene>
    <name evidence="5" type="ORF">DEJ50_06955</name>
</gene>
<dbReference type="Gene3D" id="3.40.50.1100">
    <property type="match status" value="2"/>
</dbReference>